<sequence length="420" mass="45389">MSEQTKSGFSRYQIFIIALLATLQFTVVLDFMVLSPLGAILLNELSITTAQFGLVVSAYAFSAGAAGLLAAGFADEFDRKKLLLFFYTGFVVGTFLCGIAPDYNFLLMARIVTGIFGGVIGSISYAIITDIFPMQYRGRVMGFVQLAFALSQVIGIPLSLYLAAQYNWHAPFLLIVGASILIGIIIFLYLRPITGHLKYRSEKNAFRHLGAIFSTPQYLRGFAATTLLATGGFMLMPFGSAFGVHNLGISMKQLPFLYMVTGVCMLAFSPMIGYLSDKIGKFQMFIIGSVITSIMTLIYCNLGVTPLWIILILNVLLFVGITGRMISASALMTAVPEPQDRGAFMGVNSSVQQIAGGIASLIAGFIVSETSTGYIEHYPLLGNVVVAAVVLTVFLMYNIHKYVTAKLKKEAAAAEAIISA</sequence>
<dbReference type="InterPro" id="IPR036259">
    <property type="entry name" value="MFS_trans_sf"/>
</dbReference>
<keyword evidence="5 6" id="KW-0472">Membrane</keyword>
<dbReference type="RefSeq" id="WP_131957439.1">
    <property type="nucleotide sequence ID" value="NZ_SMFL01000002.1"/>
</dbReference>
<evidence type="ECO:0000259" key="7">
    <source>
        <dbReference type="PROSITE" id="PS50850"/>
    </source>
</evidence>
<dbReference type="AlphaFoldDB" id="A0A4R5E1E5"/>
<feature type="transmembrane region" description="Helical" evidence="6">
    <location>
        <begin position="170"/>
        <end position="190"/>
    </location>
</feature>
<gene>
    <name evidence="8" type="ORF">E0F88_06690</name>
</gene>
<dbReference type="GO" id="GO:0005886">
    <property type="term" value="C:plasma membrane"/>
    <property type="evidence" value="ECO:0007669"/>
    <property type="project" value="UniProtKB-SubCell"/>
</dbReference>
<dbReference type="Pfam" id="PF07690">
    <property type="entry name" value="MFS_1"/>
    <property type="match status" value="1"/>
</dbReference>
<feature type="transmembrane region" description="Helical" evidence="6">
    <location>
        <begin position="282"/>
        <end position="299"/>
    </location>
</feature>
<feature type="transmembrane region" description="Helical" evidence="6">
    <location>
        <begin position="52"/>
        <end position="70"/>
    </location>
</feature>
<comment type="caution">
    <text evidence="8">The sequence shown here is derived from an EMBL/GenBank/DDBJ whole genome shotgun (WGS) entry which is preliminary data.</text>
</comment>
<proteinExistence type="predicted"/>
<keyword evidence="2" id="KW-1003">Cell membrane</keyword>
<dbReference type="CDD" id="cd17324">
    <property type="entry name" value="MFS_NepI_like"/>
    <property type="match status" value="1"/>
</dbReference>
<feature type="transmembrane region" description="Helical" evidence="6">
    <location>
        <begin position="107"/>
        <end position="128"/>
    </location>
</feature>
<feature type="transmembrane region" description="Helical" evidence="6">
    <location>
        <begin position="12"/>
        <end position="32"/>
    </location>
</feature>
<feature type="transmembrane region" description="Helical" evidence="6">
    <location>
        <begin position="347"/>
        <end position="368"/>
    </location>
</feature>
<dbReference type="EMBL" id="SMFL01000002">
    <property type="protein sequence ID" value="TDE17573.1"/>
    <property type="molecule type" value="Genomic_DNA"/>
</dbReference>
<accession>A0A4R5E1E5</accession>
<dbReference type="InterPro" id="IPR020846">
    <property type="entry name" value="MFS_dom"/>
</dbReference>
<feature type="transmembrane region" description="Helical" evidence="6">
    <location>
        <begin position="305"/>
        <end position="326"/>
    </location>
</feature>
<evidence type="ECO:0000256" key="2">
    <source>
        <dbReference type="ARBA" id="ARBA00022475"/>
    </source>
</evidence>
<dbReference type="Proteomes" id="UP000294850">
    <property type="component" value="Unassembled WGS sequence"/>
</dbReference>
<dbReference type="InterPro" id="IPR011701">
    <property type="entry name" value="MFS"/>
</dbReference>
<feature type="transmembrane region" description="Helical" evidence="6">
    <location>
        <begin position="222"/>
        <end position="244"/>
    </location>
</feature>
<protein>
    <submittedName>
        <fullName evidence="8">MFS transporter</fullName>
    </submittedName>
</protein>
<feature type="domain" description="Major facilitator superfamily (MFS) profile" evidence="7">
    <location>
        <begin position="16"/>
        <end position="400"/>
    </location>
</feature>
<feature type="transmembrane region" description="Helical" evidence="6">
    <location>
        <begin position="82"/>
        <end position="101"/>
    </location>
</feature>
<evidence type="ECO:0000256" key="4">
    <source>
        <dbReference type="ARBA" id="ARBA00022989"/>
    </source>
</evidence>
<evidence type="ECO:0000256" key="6">
    <source>
        <dbReference type="SAM" id="Phobius"/>
    </source>
</evidence>
<organism evidence="8 9">
    <name type="scientific">Dyadobacter psychrotolerans</name>
    <dbReference type="NCBI Taxonomy" id="2541721"/>
    <lineage>
        <taxon>Bacteria</taxon>
        <taxon>Pseudomonadati</taxon>
        <taxon>Bacteroidota</taxon>
        <taxon>Cytophagia</taxon>
        <taxon>Cytophagales</taxon>
        <taxon>Spirosomataceae</taxon>
        <taxon>Dyadobacter</taxon>
    </lineage>
</organism>
<dbReference type="Gene3D" id="1.20.1250.20">
    <property type="entry name" value="MFS general substrate transporter like domains"/>
    <property type="match status" value="1"/>
</dbReference>
<reference evidence="8 9" key="1">
    <citation type="submission" date="2019-03" db="EMBL/GenBank/DDBJ databases">
        <title>Dyadobacter AR-3-6 sp. nov., isolated from arctic soil.</title>
        <authorList>
            <person name="Chaudhary D.K."/>
        </authorList>
    </citation>
    <scope>NUCLEOTIDE SEQUENCE [LARGE SCALE GENOMIC DNA]</scope>
    <source>
        <strain evidence="8 9">AR-3-6</strain>
    </source>
</reference>
<evidence type="ECO:0000313" key="8">
    <source>
        <dbReference type="EMBL" id="TDE17573.1"/>
    </source>
</evidence>
<evidence type="ECO:0000256" key="1">
    <source>
        <dbReference type="ARBA" id="ARBA00004651"/>
    </source>
</evidence>
<name>A0A4R5E1E5_9BACT</name>
<dbReference type="PANTHER" id="PTHR43124:SF3">
    <property type="entry name" value="CHLORAMPHENICOL EFFLUX PUMP RV0191"/>
    <property type="match status" value="1"/>
</dbReference>
<keyword evidence="4 6" id="KW-1133">Transmembrane helix</keyword>
<evidence type="ECO:0000313" key="9">
    <source>
        <dbReference type="Proteomes" id="UP000294850"/>
    </source>
</evidence>
<dbReference type="PANTHER" id="PTHR43124">
    <property type="entry name" value="PURINE EFFLUX PUMP PBUE"/>
    <property type="match status" value="1"/>
</dbReference>
<dbReference type="InterPro" id="IPR050189">
    <property type="entry name" value="MFS_Efflux_Transporters"/>
</dbReference>
<dbReference type="GO" id="GO:0022857">
    <property type="term" value="F:transmembrane transporter activity"/>
    <property type="evidence" value="ECO:0007669"/>
    <property type="project" value="InterPro"/>
</dbReference>
<comment type="subcellular location">
    <subcellularLocation>
        <location evidence="1">Cell membrane</location>
        <topology evidence="1">Multi-pass membrane protein</topology>
    </subcellularLocation>
</comment>
<keyword evidence="9" id="KW-1185">Reference proteome</keyword>
<evidence type="ECO:0000256" key="5">
    <source>
        <dbReference type="ARBA" id="ARBA00023136"/>
    </source>
</evidence>
<dbReference type="OrthoDB" id="9812221at2"/>
<dbReference type="PROSITE" id="PS50850">
    <property type="entry name" value="MFS"/>
    <property type="match status" value="1"/>
</dbReference>
<keyword evidence="3 6" id="KW-0812">Transmembrane</keyword>
<dbReference type="SUPFAM" id="SSF103473">
    <property type="entry name" value="MFS general substrate transporter"/>
    <property type="match status" value="1"/>
</dbReference>
<evidence type="ECO:0000256" key="3">
    <source>
        <dbReference type="ARBA" id="ARBA00022692"/>
    </source>
</evidence>
<feature type="transmembrane region" description="Helical" evidence="6">
    <location>
        <begin position="256"/>
        <end position="275"/>
    </location>
</feature>
<feature type="transmembrane region" description="Helical" evidence="6">
    <location>
        <begin position="380"/>
        <end position="399"/>
    </location>
</feature>
<feature type="transmembrane region" description="Helical" evidence="6">
    <location>
        <begin position="140"/>
        <end position="164"/>
    </location>
</feature>